<dbReference type="InterPro" id="IPR005635">
    <property type="entry name" value="Inner_centromere_prot_ARK-bd"/>
</dbReference>
<dbReference type="GO" id="GO:0000281">
    <property type="term" value="P:mitotic cytokinesis"/>
    <property type="evidence" value="ECO:0000318"/>
    <property type="project" value="GO_Central"/>
</dbReference>
<evidence type="ECO:0000256" key="8">
    <source>
        <dbReference type="SAM" id="MobiDB-lite"/>
    </source>
</evidence>
<dbReference type="GO" id="GO:0051257">
    <property type="term" value="P:meiotic spindle midzone assembly"/>
    <property type="evidence" value="ECO:0000318"/>
    <property type="project" value="GO_Central"/>
</dbReference>
<evidence type="ECO:0000256" key="6">
    <source>
        <dbReference type="ARBA" id="ARBA00023212"/>
    </source>
</evidence>
<keyword evidence="6" id="KW-0206">Cytoskeleton</keyword>
<organism evidence="10 11">
    <name type="scientific">Daphnia pulex</name>
    <name type="common">Water flea</name>
    <dbReference type="NCBI Taxonomy" id="6669"/>
    <lineage>
        <taxon>Eukaryota</taxon>
        <taxon>Metazoa</taxon>
        <taxon>Ecdysozoa</taxon>
        <taxon>Arthropoda</taxon>
        <taxon>Crustacea</taxon>
        <taxon>Branchiopoda</taxon>
        <taxon>Diplostraca</taxon>
        <taxon>Cladocera</taxon>
        <taxon>Anomopoda</taxon>
        <taxon>Daphniidae</taxon>
        <taxon>Daphnia</taxon>
    </lineage>
</organism>
<gene>
    <name evidence="10" type="ORF">DAPPUDRAFT_237130</name>
</gene>
<dbReference type="GO" id="GO:0030496">
    <property type="term" value="C:midbody"/>
    <property type="evidence" value="ECO:0000318"/>
    <property type="project" value="GO_Central"/>
</dbReference>
<feature type="compositionally biased region" description="Basic and acidic residues" evidence="8">
    <location>
        <begin position="319"/>
        <end position="328"/>
    </location>
</feature>
<evidence type="ECO:0000313" key="11">
    <source>
        <dbReference type="Proteomes" id="UP000000305"/>
    </source>
</evidence>
<dbReference type="PANTHER" id="PTHR13142">
    <property type="entry name" value="INNER CENTROMERE PROTEIN"/>
    <property type="match status" value="1"/>
</dbReference>
<dbReference type="EMBL" id="GL732531">
    <property type="protein sequence ID" value="EFX86054.1"/>
    <property type="molecule type" value="Genomic_DNA"/>
</dbReference>
<evidence type="ECO:0000259" key="9">
    <source>
        <dbReference type="Pfam" id="PF03941"/>
    </source>
</evidence>
<dbReference type="OrthoDB" id="6368403at2759"/>
<evidence type="ECO:0000256" key="3">
    <source>
        <dbReference type="ARBA" id="ARBA00010042"/>
    </source>
</evidence>
<dbReference type="AlphaFoldDB" id="E9G487"/>
<evidence type="ECO:0000256" key="2">
    <source>
        <dbReference type="ARBA" id="ARBA00004186"/>
    </source>
</evidence>
<proteinExistence type="inferred from homology"/>
<dbReference type="STRING" id="6669.E9G487"/>
<feature type="compositionally biased region" description="Basic and acidic residues" evidence="8">
    <location>
        <begin position="292"/>
        <end position="307"/>
    </location>
</feature>
<protein>
    <recommendedName>
        <fullName evidence="9">Inner centromere protein ARK-binding domain-containing protein</fullName>
    </recommendedName>
</protein>
<dbReference type="GO" id="GO:0051310">
    <property type="term" value="P:metaphase chromosome alignment"/>
    <property type="evidence" value="ECO:0000318"/>
    <property type="project" value="GO_Central"/>
</dbReference>
<evidence type="ECO:0000313" key="10">
    <source>
        <dbReference type="EMBL" id="EFX86054.1"/>
    </source>
</evidence>
<comment type="similarity">
    <text evidence="3">Belongs to the INCENP family.</text>
</comment>
<evidence type="ECO:0000256" key="5">
    <source>
        <dbReference type="ARBA" id="ARBA00022829"/>
    </source>
</evidence>
<keyword evidence="4" id="KW-0963">Cytoplasm</keyword>
<keyword evidence="5" id="KW-0159">Chromosome partition</keyword>
<dbReference type="PANTHER" id="PTHR13142:SF1">
    <property type="entry name" value="INNER CENTROMERE PROTEIN"/>
    <property type="match status" value="1"/>
</dbReference>
<evidence type="ECO:0000256" key="4">
    <source>
        <dbReference type="ARBA" id="ARBA00022490"/>
    </source>
</evidence>
<dbReference type="GO" id="GO:1990385">
    <property type="term" value="C:meiotic spindle midzone"/>
    <property type="evidence" value="ECO:0000318"/>
    <property type="project" value="GO_Central"/>
</dbReference>
<keyword evidence="11" id="KW-1185">Reference proteome</keyword>
<dbReference type="HOGENOM" id="CLU_589595_0_0_1"/>
<dbReference type="Proteomes" id="UP000000305">
    <property type="component" value="Unassembled WGS sequence"/>
</dbReference>
<dbReference type="GO" id="GO:0032133">
    <property type="term" value="C:chromosome passenger complex"/>
    <property type="evidence" value="ECO:0000318"/>
    <property type="project" value="GO_Central"/>
</dbReference>
<dbReference type="InParanoid" id="E9G487"/>
<evidence type="ECO:0000256" key="1">
    <source>
        <dbReference type="ARBA" id="ARBA00004123"/>
    </source>
</evidence>
<name>E9G487_DAPPU</name>
<keyword evidence="7" id="KW-0539">Nucleus</keyword>
<sequence>MTYFTDFTKRNLRLKKSGVLGDILGDFVNPTLVANSKISKMYSAKGNESLVQVLAPRNNIINIAAAATHTKAVSTATRFELVQRKPVEGSSVSAVVASTTAIIASSAVQDLSKPSRKGTMGILREARVVLHRLTAQQLEDAGYKSTRPTTTQILARKSLDKAKHNVAASNKLLASATVNETTESLNVHVNPNTATLTSKSRFATAGSSGSSSSSSNQFVSMTRGKPVANIVPDIGTFTCTKPVGMMPTKATGENELKRKELKLKQLKRKEDEAARKCEESLKAKEQKRKHDGRIGQEKLEDKGERSAHLKQRVQAGNQEKAKRQTEVEKAKTGAVADVAVAGPSTMNTTVTLPSSLTLNYQITPVHVTKNGKPFNPDNYDIGDLRSDDSPDKWYRPKKTIPTWARSSNFIVPLEQQMEADINPDQIFPKEILLKDPNLNEMFENQRECLNKRSSSGIWETRPSN</sequence>
<feature type="compositionally biased region" description="Basic and acidic residues" evidence="8">
    <location>
        <begin position="268"/>
        <end position="284"/>
    </location>
</feature>
<dbReference type="GO" id="GO:0000776">
    <property type="term" value="C:kinetochore"/>
    <property type="evidence" value="ECO:0000318"/>
    <property type="project" value="GO_Central"/>
</dbReference>
<feature type="domain" description="Inner centromere protein ARK-binding" evidence="9">
    <location>
        <begin position="383"/>
        <end position="442"/>
    </location>
</feature>
<dbReference type="Pfam" id="PF03941">
    <property type="entry name" value="INCENP_ARK-bind"/>
    <property type="match status" value="1"/>
</dbReference>
<reference evidence="10 11" key="1">
    <citation type="journal article" date="2011" name="Science">
        <title>The ecoresponsive genome of Daphnia pulex.</title>
        <authorList>
            <person name="Colbourne J.K."/>
            <person name="Pfrender M.E."/>
            <person name="Gilbert D."/>
            <person name="Thomas W.K."/>
            <person name="Tucker A."/>
            <person name="Oakley T.H."/>
            <person name="Tokishita S."/>
            <person name="Aerts A."/>
            <person name="Arnold G.J."/>
            <person name="Basu M.K."/>
            <person name="Bauer D.J."/>
            <person name="Caceres C.E."/>
            <person name="Carmel L."/>
            <person name="Casola C."/>
            <person name="Choi J.H."/>
            <person name="Detter J.C."/>
            <person name="Dong Q."/>
            <person name="Dusheyko S."/>
            <person name="Eads B.D."/>
            <person name="Frohlich T."/>
            <person name="Geiler-Samerotte K.A."/>
            <person name="Gerlach D."/>
            <person name="Hatcher P."/>
            <person name="Jogdeo S."/>
            <person name="Krijgsveld J."/>
            <person name="Kriventseva E.V."/>
            <person name="Kultz D."/>
            <person name="Laforsch C."/>
            <person name="Lindquist E."/>
            <person name="Lopez J."/>
            <person name="Manak J.R."/>
            <person name="Muller J."/>
            <person name="Pangilinan J."/>
            <person name="Patwardhan R.P."/>
            <person name="Pitluck S."/>
            <person name="Pritham E.J."/>
            <person name="Rechtsteiner A."/>
            <person name="Rho M."/>
            <person name="Rogozin I.B."/>
            <person name="Sakarya O."/>
            <person name="Salamov A."/>
            <person name="Schaack S."/>
            <person name="Shapiro H."/>
            <person name="Shiga Y."/>
            <person name="Skalitzky C."/>
            <person name="Smith Z."/>
            <person name="Souvorov A."/>
            <person name="Sung W."/>
            <person name="Tang Z."/>
            <person name="Tsuchiya D."/>
            <person name="Tu H."/>
            <person name="Vos H."/>
            <person name="Wang M."/>
            <person name="Wolf Y.I."/>
            <person name="Yamagata H."/>
            <person name="Yamada T."/>
            <person name="Ye Y."/>
            <person name="Shaw J.R."/>
            <person name="Andrews J."/>
            <person name="Crease T.J."/>
            <person name="Tang H."/>
            <person name="Lucas S.M."/>
            <person name="Robertson H.M."/>
            <person name="Bork P."/>
            <person name="Koonin E.V."/>
            <person name="Zdobnov E.M."/>
            <person name="Grigoriev I.V."/>
            <person name="Lynch M."/>
            <person name="Boore J.L."/>
        </authorList>
    </citation>
    <scope>NUCLEOTIDE SEQUENCE [LARGE SCALE GENOMIC DNA]</scope>
</reference>
<dbReference type="GO" id="GO:0005634">
    <property type="term" value="C:nucleus"/>
    <property type="evidence" value="ECO:0000318"/>
    <property type="project" value="GO_Central"/>
</dbReference>
<comment type="subcellular location">
    <subcellularLocation>
        <location evidence="2">Cytoplasm</location>
        <location evidence="2">Cytoskeleton</location>
        <location evidence="2">Spindle</location>
    </subcellularLocation>
    <subcellularLocation>
        <location evidence="1">Nucleus</location>
    </subcellularLocation>
</comment>
<accession>E9G487</accession>
<dbReference type="eggNOG" id="KOG4456">
    <property type="taxonomic scope" value="Eukaryota"/>
</dbReference>
<evidence type="ECO:0000256" key="7">
    <source>
        <dbReference type="ARBA" id="ARBA00023242"/>
    </source>
</evidence>
<feature type="region of interest" description="Disordered" evidence="8">
    <location>
        <begin position="267"/>
        <end position="328"/>
    </location>
</feature>
<dbReference type="KEGG" id="dpx:DAPPUDRAFT_237130"/>